<dbReference type="InterPro" id="IPR014710">
    <property type="entry name" value="RmlC-like_jellyroll"/>
</dbReference>
<evidence type="ECO:0000313" key="2">
    <source>
        <dbReference type="EMBL" id="NEU67140.1"/>
    </source>
</evidence>
<dbReference type="InterPro" id="IPR000595">
    <property type="entry name" value="cNMP-bd_dom"/>
</dbReference>
<proteinExistence type="predicted"/>
<dbReference type="RefSeq" id="WP_164036751.1">
    <property type="nucleotide sequence ID" value="NZ_JAAGNZ010000001.1"/>
</dbReference>
<dbReference type="Proteomes" id="UP000477386">
    <property type="component" value="Unassembled WGS sequence"/>
</dbReference>
<comment type="caution">
    <text evidence="2">The sequence shown here is derived from an EMBL/GenBank/DDBJ whole genome shotgun (WGS) entry which is preliminary data.</text>
</comment>
<evidence type="ECO:0000313" key="3">
    <source>
        <dbReference type="Proteomes" id="UP000477386"/>
    </source>
</evidence>
<feature type="domain" description="Cyclic nucleotide-binding" evidence="1">
    <location>
        <begin position="35"/>
        <end position="115"/>
    </location>
</feature>
<evidence type="ECO:0000259" key="1">
    <source>
        <dbReference type="Pfam" id="PF00027"/>
    </source>
</evidence>
<reference evidence="2 3" key="1">
    <citation type="submission" date="2020-02" db="EMBL/GenBank/DDBJ databases">
        <title>Draft genome sequence of two Spirosoma agri KCTC 52727 and Spirosoma terrae KCTC 52035.</title>
        <authorList>
            <person name="Rojas J."/>
            <person name="Ambika Manirajan B."/>
            <person name="Ratering S."/>
            <person name="Suarez C."/>
            <person name="Schnell S."/>
        </authorList>
    </citation>
    <scope>NUCLEOTIDE SEQUENCE [LARGE SCALE GENOMIC DNA]</scope>
    <source>
        <strain evidence="2 3">KCTC 52727</strain>
    </source>
</reference>
<protein>
    <submittedName>
        <fullName evidence="2">Crp/Fnr family transcriptional regulator</fullName>
    </submittedName>
</protein>
<sequence>MENTPGFSSLLHHIAQHITLTDQDKELFIAMLRTKKVKRKQLIEQPGFISNHRTYVVTGAFRAYIVSPDGQEHTLSLAIDNGMIGDPGSFLLQEPATLFVEALEASTIIQWSYESEQILLEKIPQFSVAMMRRAQLIALTIQRRVIAQLSLTAEERYDEFAQKHPLLLQRIPLYIIASYLGMTREFLSKIRKQKITPKK</sequence>
<gene>
    <name evidence="2" type="ORF">GK091_09640</name>
</gene>
<dbReference type="EMBL" id="JAAGNZ010000001">
    <property type="protein sequence ID" value="NEU67140.1"/>
    <property type="molecule type" value="Genomic_DNA"/>
</dbReference>
<dbReference type="CDD" id="cd00038">
    <property type="entry name" value="CAP_ED"/>
    <property type="match status" value="1"/>
</dbReference>
<dbReference type="SUPFAM" id="SSF51206">
    <property type="entry name" value="cAMP-binding domain-like"/>
    <property type="match status" value="1"/>
</dbReference>
<dbReference type="InterPro" id="IPR018490">
    <property type="entry name" value="cNMP-bd_dom_sf"/>
</dbReference>
<name>A0A6M0IFS0_9BACT</name>
<keyword evidence="3" id="KW-1185">Reference proteome</keyword>
<dbReference type="Pfam" id="PF00027">
    <property type="entry name" value="cNMP_binding"/>
    <property type="match status" value="1"/>
</dbReference>
<accession>A0A6M0IFS0</accession>
<dbReference type="AlphaFoldDB" id="A0A6M0IFS0"/>
<organism evidence="2 3">
    <name type="scientific">Spirosoma agri</name>
    <dbReference type="NCBI Taxonomy" id="1987381"/>
    <lineage>
        <taxon>Bacteria</taxon>
        <taxon>Pseudomonadati</taxon>
        <taxon>Bacteroidota</taxon>
        <taxon>Cytophagia</taxon>
        <taxon>Cytophagales</taxon>
        <taxon>Cytophagaceae</taxon>
        <taxon>Spirosoma</taxon>
    </lineage>
</organism>
<dbReference type="Gene3D" id="2.60.120.10">
    <property type="entry name" value="Jelly Rolls"/>
    <property type="match status" value="1"/>
</dbReference>